<evidence type="ECO:0000256" key="2">
    <source>
        <dbReference type="ARBA" id="ARBA00007639"/>
    </source>
</evidence>
<dbReference type="InterPro" id="IPR025997">
    <property type="entry name" value="SBP_2_dom"/>
</dbReference>
<comment type="caution">
    <text evidence="6">The sequence shown here is derived from an EMBL/GenBank/DDBJ whole genome shotgun (WGS) entry which is preliminary data.</text>
</comment>
<sequence>MTIKTVFRLSLAASALALAAGAAQAQAQGPVKACLITKTDINPFFVKMKEGATAKAQELGIELMTFAGKIDGDHETQQQAVESCIAAGVKGILITASDTKAIVDSVNQARNAGILVIALDTPLDPIDAADATFATDNREAGRLIGAWAAGKLGDAAAEAKIAMLDLSAAGATVDVLRDQGFLEGFGVDVKNENVIGDEDDPRIVGHEVTSGNEEGGRGAMEALLQRDPSINVVYTINEPAAAGAYEALKSFGKEQDVLIVSVDGGCPGVENVAAGIIGATSQQYPLLMASQGIEAIAAFAEDGSRPENTEGLDFVNTGVNLVTGEPVDGVPSISVEEGTEQCWG</sequence>
<gene>
    <name evidence="6" type="ORF">D3P05_20475</name>
</gene>
<feature type="domain" description="Periplasmic binding protein" evidence="5">
    <location>
        <begin position="35"/>
        <end position="301"/>
    </location>
</feature>
<dbReference type="GO" id="GO:0030313">
    <property type="term" value="C:cell envelope"/>
    <property type="evidence" value="ECO:0007669"/>
    <property type="project" value="UniProtKB-SubCell"/>
</dbReference>
<organism evidence="6 7">
    <name type="scientific">Paracoccus siganidrum</name>
    <dbReference type="NCBI Taxonomy" id="1276757"/>
    <lineage>
        <taxon>Bacteria</taxon>
        <taxon>Pseudomonadati</taxon>
        <taxon>Pseudomonadota</taxon>
        <taxon>Alphaproteobacteria</taxon>
        <taxon>Rhodobacterales</taxon>
        <taxon>Paracoccaceae</taxon>
        <taxon>Paracoccus</taxon>
    </lineage>
</organism>
<dbReference type="RefSeq" id="WP_119900634.1">
    <property type="nucleotide sequence ID" value="NZ_QNRC01000039.1"/>
</dbReference>
<dbReference type="InterPro" id="IPR028082">
    <property type="entry name" value="Peripla_BP_I"/>
</dbReference>
<comment type="similarity">
    <text evidence="2">Belongs to the bacterial solute-binding protein 2 family.</text>
</comment>
<dbReference type="AlphaFoldDB" id="A0A418ZWN3"/>
<evidence type="ECO:0000313" key="6">
    <source>
        <dbReference type="EMBL" id="RJL04895.1"/>
    </source>
</evidence>
<dbReference type="SUPFAM" id="SSF53822">
    <property type="entry name" value="Periplasmic binding protein-like I"/>
    <property type="match status" value="1"/>
</dbReference>
<keyword evidence="7" id="KW-1185">Reference proteome</keyword>
<evidence type="ECO:0000259" key="5">
    <source>
        <dbReference type="Pfam" id="PF13407"/>
    </source>
</evidence>
<dbReference type="Pfam" id="PF13407">
    <property type="entry name" value="Peripla_BP_4"/>
    <property type="match status" value="1"/>
</dbReference>
<comment type="subcellular location">
    <subcellularLocation>
        <location evidence="1">Cell envelope</location>
    </subcellularLocation>
</comment>
<dbReference type="CDD" id="cd19973">
    <property type="entry name" value="PBP1_ABC_sugar_binding-like"/>
    <property type="match status" value="1"/>
</dbReference>
<dbReference type="OrthoDB" id="4827464at2"/>
<dbReference type="PANTHER" id="PTHR46847:SF1">
    <property type="entry name" value="D-ALLOSE-BINDING PERIPLASMIC PROTEIN-RELATED"/>
    <property type="match status" value="1"/>
</dbReference>
<evidence type="ECO:0000256" key="4">
    <source>
        <dbReference type="SAM" id="SignalP"/>
    </source>
</evidence>
<feature type="chain" id="PRO_5019248666" evidence="4">
    <location>
        <begin position="26"/>
        <end position="344"/>
    </location>
</feature>
<keyword evidence="3 4" id="KW-0732">Signal</keyword>
<evidence type="ECO:0000313" key="7">
    <source>
        <dbReference type="Proteomes" id="UP000283587"/>
    </source>
</evidence>
<dbReference type="Proteomes" id="UP000283587">
    <property type="component" value="Unassembled WGS sequence"/>
</dbReference>
<dbReference type="Gene3D" id="3.40.50.2300">
    <property type="match status" value="2"/>
</dbReference>
<accession>A0A418ZWN3</accession>
<feature type="signal peptide" evidence="4">
    <location>
        <begin position="1"/>
        <end position="25"/>
    </location>
</feature>
<dbReference type="EMBL" id="QZEW01000124">
    <property type="protein sequence ID" value="RJL04895.1"/>
    <property type="molecule type" value="Genomic_DNA"/>
</dbReference>
<reference evidence="7" key="1">
    <citation type="submission" date="2018-09" db="EMBL/GenBank/DDBJ databases">
        <title>Paracoccus onubensis nov. sp. a moderate halophilic bacterium isolated from Gruta de las Maravillas (Aracena, Spain).</title>
        <authorList>
            <person name="Jurado V."/>
            <person name="Gutierrez-Patricio S."/>
            <person name="Gonzalez-Pimentel J.L."/>
            <person name="Miller A.Z."/>
            <person name="Laiz L."/>
            <person name="Saiz-Jimenez C."/>
        </authorList>
    </citation>
    <scope>NUCLEOTIDE SEQUENCE [LARGE SCALE GENOMIC DNA]</scope>
    <source>
        <strain evidence="7">DSM 26381</strain>
    </source>
</reference>
<proteinExistence type="inferred from homology"/>
<evidence type="ECO:0000256" key="1">
    <source>
        <dbReference type="ARBA" id="ARBA00004196"/>
    </source>
</evidence>
<evidence type="ECO:0000256" key="3">
    <source>
        <dbReference type="ARBA" id="ARBA00022729"/>
    </source>
</evidence>
<dbReference type="PANTHER" id="PTHR46847">
    <property type="entry name" value="D-ALLOSE-BINDING PERIPLASMIC PROTEIN-RELATED"/>
    <property type="match status" value="1"/>
</dbReference>
<name>A0A418ZWN3_9RHOB</name>
<protein>
    <submittedName>
        <fullName evidence="6">Sugar ABC transporter substrate-binding protein</fullName>
    </submittedName>
</protein>
<dbReference type="GO" id="GO:0030246">
    <property type="term" value="F:carbohydrate binding"/>
    <property type="evidence" value="ECO:0007669"/>
    <property type="project" value="UniProtKB-ARBA"/>
</dbReference>